<dbReference type="OrthoDB" id="6628045at2759"/>
<dbReference type="AlphaFoldDB" id="A0A6G0VHG1"/>
<organism evidence="1 2">
    <name type="scientific">Aphis craccivora</name>
    <name type="common">Cowpea aphid</name>
    <dbReference type="NCBI Taxonomy" id="307492"/>
    <lineage>
        <taxon>Eukaryota</taxon>
        <taxon>Metazoa</taxon>
        <taxon>Ecdysozoa</taxon>
        <taxon>Arthropoda</taxon>
        <taxon>Hexapoda</taxon>
        <taxon>Insecta</taxon>
        <taxon>Pterygota</taxon>
        <taxon>Neoptera</taxon>
        <taxon>Paraneoptera</taxon>
        <taxon>Hemiptera</taxon>
        <taxon>Sternorrhyncha</taxon>
        <taxon>Aphidomorpha</taxon>
        <taxon>Aphidoidea</taxon>
        <taxon>Aphididae</taxon>
        <taxon>Aphidini</taxon>
        <taxon>Aphis</taxon>
        <taxon>Aphis</taxon>
    </lineage>
</organism>
<feature type="non-terminal residue" evidence="1">
    <location>
        <position position="229"/>
    </location>
</feature>
<gene>
    <name evidence="1" type="ORF">FWK35_00038864</name>
</gene>
<protein>
    <submittedName>
        <fullName evidence="1">Uncharacterized protein</fullName>
    </submittedName>
</protein>
<proteinExistence type="predicted"/>
<dbReference type="Proteomes" id="UP000478052">
    <property type="component" value="Unassembled WGS sequence"/>
</dbReference>
<keyword evidence="2" id="KW-1185">Reference proteome</keyword>
<evidence type="ECO:0000313" key="1">
    <source>
        <dbReference type="EMBL" id="KAF0682715.1"/>
    </source>
</evidence>
<feature type="non-terminal residue" evidence="1">
    <location>
        <position position="1"/>
    </location>
</feature>
<sequence>NKTKFGRKPLVDPEIVYKVLLEKKTEIFNSNGTIKPISNEIWTKLSIELQNKIPANSLYIMVYQDRHDWQTRLKNILGLEPLIKQSAPVEDSSDSDVSYFAHNKTKKLFKIAIPFEMFSTICPTTQTYKDKTRGCRAYDVLKPHAWTDVVNDLFLKEHKLPCNFTYKRVKVSRDTSRSEKYISFTANCKDCGSELEGWADSKPKYGESLFINILTEDTKGTETNHITKR</sequence>
<reference evidence="1 2" key="1">
    <citation type="submission" date="2019-08" db="EMBL/GenBank/DDBJ databases">
        <title>Whole genome of Aphis craccivora.</title>
        <authorList>
            <person name="Voronova N.V."/>
            <person name="Shulinski R.S."/>
            <person name="Bandarenka Y.V."/>
            <person name="Zhorov D.G."/>
            <person name="Warner D."/>
        </authorList>
    </citation>
    <scope>NUCLEOTIDE SEQUENCE [LARGE SCALE GENOMIC DNA]</scope>
    <source>
        <strain evidence="1">180601</strain>
        <tissue evidence="1">Whole Body</tissue>
    </source>
</reference>
<evidence type="ECO:0000313" key="2">
    <source>
        <dbReference type="Proteomes" id="UP000478052"/>
    </source>
</evidence>
<comment type="caution">
    <text evidence="1">The sequence shown here is derived from an EMBL/GenBank/DDBJ whole genome shotgun (WGS) entry which is preliminary data.</text>
</comment>
<dbReference type="EMBL" id="VUJU01017478">
    <property type="protein sequence ID" value="KAF0682715.1"/>
    <property type="molecule type" value="Genomic_DNA"/>
</dbReference>
<accession>A0A6G0VHG1</accession>
<name>A0A6G0VHG1_APHCR</name>